<keyword evidence="3" id="KW-1185">Reference proteome</keyword>
<dbReference type="RefSeq" id="WP_399649907.1">
    <property type="nucleotide sequence ID" value="NZ_JBITYG010000004.1"/>
</dbReference>
<protein>
    <submittedName>
        <fullName evidence="2">Replication initiator</fullName>
    </submittedName>
</protein>
<dbReference type="Pfam" id="PF20199">
    <property type="entry name" value="RepSA"/>
    <property type="match status" value="1"/>
</dbReference>
<evidence type="ECO:0000313" key="3">
    <source>
        <dbReference type="Proteomes" id="UP001614394"/>
    </source>
</evidence>
<gene>
    <name evidence="2" type="ORF">ACIGXA_15085</name>
</gene>
<feature type="region of interest" description="Disordered" evidence="1">
    <location>
        <begin position="124"/>
        <end position="204"/>
    </location>
</feature>
<accession>A0ABW8C7R8</accession>
<dbReference type="EMBL" id="JBITYG010000004">
    <property type="protein sequence ID" value="MFI9101837.1"/>
    <property type="molecule type" value="Genomic_DNA"/>
</dbReference>
<dbReference type="Proteomes" id="UP001614394">
    <property type="component" value="Unassembled WGS sequence"/>
</dbReference>
<reference evidence="2 3" key="1">
    <citation type="submission" date="2024-10" db="EMBL/GenBank/DDBJ databases">
        <title>The Natural Products Discovery Center: Release of the First 8490 Sequenced Strains for Exploring Actinobacteria Biosynthetic Diversity.</title>
        <authorList>
            <person name="Kalkreuter E."/>
            <person name="Kautsar S.A."/>
            <person name="Yang D."/>
            <person name="Bader C.D."/>
            <person name="Teijaro C.N."/>
            <person name="Fluegel L."/>
            <person name="Davis C.M."/>
            <person name="Simpson J.R."/>
            <person name="Lauterbach L."/>
            <person name="Steele A.D."/>
            <person name="Gui C."/>
            <person name="Meng S."/>
            <person name="Li G."/>
            <person name="Viehrig K."/>
            <person name="Ye F."/>
            <person name="Su P."/>
            <person name="Kiefer A.F."/>
            <person name="Nichols A."/>
            <person name="Cepeda A.J."/>
            <person name="Yan W."/>
            <person name="Fan B."/>
            <person name="Jiang Y."/>
            <person name="Adhikari A."/>
            <person name="Zheng C.-J."/>
            <person name="Schuster L."/>
            <person name="Cowan T.M."/>
            <person name="Smanski M.J."/>
            <person name="Chevrette M.G."/>
            <person name="De Carvalho L.P.S."/>
            <person name="Shen B."/>
        </authorList>
    </citation>
    <scope>NUCLEOTIDE SEQUENCE [LARGE SCALE GENOMIC DNA]</scope>
    <source>
        <strain evidence="2 3">NPDC053399</strain>
    </source>
</reference>
<organism evidence="2 3">
    <name type="scientific">Streptomyces fildesensis</name>
    <dbReference type="NCBI Taxonomy" id="375757"/>
    <lineage>
        <taxon>Bacteria</taxon>
        <taxon>Bacillati</taxon>
        <taxon>Actinomycetota</taxon>
        <taxon>Actinomycetes</taxon>
        <taxon>Kitasatosporales</taxon>
        <taxon>Streptomycetaceae</taxon>
        <taxon>Streptomyces</taxon>
    </lineage>
</organism>
<name>A0ABW8C7R8_9ACTN</name>
<comment type="caution">
    <text evidence="2">The sequence shown here is derived from an EMBL/GenBank/DDBJ whole genome shotgun (WGS) entry which is preliminary data.</text>
</comment>
<proteinExistence type="predicted"/>
<sequence length="204" mass="22088">MRLDGPDGNSHPTPPYATIAVLAESVRAAAAQVRVTVESDAVKRRQLGWGEQLDVREIAAFGTDAELTDQAVAAYVAKYTTKSADASGTLDHALFCRPFQGRGATLLPHGTPLPCTACTQVVRGHRTTRRPPPPGHRPGRHDPGPYRLRLGAQGRPQGHPHTSQSRGRGPHLQRLSGRMHGVQHRHPTQQTRGQPPAAKQWSST</sequence>
<evidence type="ECO:0000256" key="1">
    <source>
        <dbReference type="SAM" id="MobiDB-lite"/>
    </source>
</evidence>
<evidence type="ECO:0000313" key="2">
    <source>
        <dbReference type="EMBL" id="MFI9101837.1"/>
    </source>
</evidence>
<dbReference type="InterPro" id="IPR046828">
    <property type="entry name" value="RepSA"/>
</dbReference>